<feature type="compositionally biased region" description="Acidic residues" evidence="1">
    <location>
        <begin position="147"/>
        <end position="171"/>
    </location>
</feature>
<feature type="transmembrane region" description="Helical" evidence="2">
    <location>
        <begin position="29"/>
        <end position="54"/>
    </location>
</feature>
<dbReference type="Proteomes" id="UP000007350">
    <property type="component" value="Unassembled WGS sequence"/>
</dbReference>
<feature type="compositionally biased region" description="Polar residues" evidence="1">
    <location>
        <begin position="239"/>
        <end position="256"/>
    </location>
</feature>
<evidence type="ECO:0000313" key="4">
    <source>
        <dbReference type="EMBL" id="EKF29461.1"/>
    </source>
</evidence>
<organism evidence="4 5">
    <name type="scientific">Trypanosoma cruzi marinkellei</name>
    <dbReference type="NCBI Taxonomy" id="85056"/>
    <lineage>
        <taxon>Eukaryota</taxon>
        <taxon>Discoba</taxon>
        <taxon>Euglenozoa</taxon>
        <taxon>Kinetoplastea</taxon>
        <taxon>Metakinetoplastina</taxon>
        <taxon>Trypanosomatida</taxon>
        <taxon>Trypanosomatidae</taxon>
        <taxon>Trypanosoma</taxon>
        <taxon>Schizotrypanum</taxon>
    </lineage>
</organism>
<feature type="compositionally biased region" description="Polar residues" evidence="1">
    <location>
        <begin position="292"/>
        <end position="304"/>
    </location>
</feature>
<evidence type="ECO:0000313" key="5">
    <source>
        <dbReference type="Proteomes" id="UP000007350"/>
    </source>
</evidence>
<feature type="signal peptide" evidence="3">
    <location>
        <begin position="1"/>
        <end position="19"/>
    </location>
</feature>
<feature type="compositionally biased region" description="Polar residues" evidence="1">
    <location>
        <begin position="205"/>
        <end position="227"/>
    </location>
</feature>
<keyword evidence="2" id="KW-1133">Transmembrane helix</keyword>
<feature type="non-terminal residue" evidence="4">
    <location>
        <position position="317"/>
    </location>
</feature>
<feature type="region of interest" description="Disordered" evidence="1">
    <location>
        <begin position="108"/>
        <end position="317"/>
    </location>
</feature>
<feature type="compositionally biased region" description="Acidic residues" evidence="1">
    <location>
        <begin position="271"/>
        <end position="287"/>
    </location>
</feature>
<keyword evidence="5" id="KW-1185">Reference proteome</keyword>
<sequence length="317" mass="33333">MFFLLCVFLVVGFLQGVVCCSQFCTFIDFNFLMACALLLVFFTVPCLLLLSLCVDGELVCAEGYTQVTGVLAMMMTGRVLLVCALCVLWCGIAGGGCDEEATEGLGNGVQLPPESKALETSPQDQQGLHDTAAGVKGKLSPANSTLTEDEDDDEDEEEEEEEEEDDSGAESEPERRTEGQGVQEGTVALGSDSTKQNLSGGGQRTGQPIVSTGSISTSDSQESNAILTQKEVEGKTDTDGNPTTVQSALTTDNGRNTLPAGIAEGNPPSPSEDDVDSREQDAEDTTIEDNKNVPSTETAATPQSHRPKGTEGTGEDA</sequence>
<evidence type="ECO:0000256" key="2">
    <source>
        <dbReference type="SAM" id="Phobius"/>
    </source>
</evidence>
<feature type="compositionally biased region" description="Polar residues" evidence="1">
    <location>
        <begin position="118"/>
        <end position="128"/>
    </location>
</feature>
<feature type="transmembrane region" description="Helical" evidence="2">
    <location>
        <begin position="75"/>
        <end position="95"/>
    </location>
</feature>
<reference evidence="4 5" key="1">
    <citation type="journal article" date="2012" name="BMC Genomics">
        <title>Comparative genomic analysis of human infective Trypanosoma cruzi lineages with the bat-restricted subspecies T. cruzi marinkellei.</title>
        <authorList>
            <person name="Franzen O."/>
            <person name="Talavera-Lopez C."/>
            <person name="Ochaya S."/>
            <person name="Butler C.E."/>
            <person name="Messenger L.A."/>
            <person name="Lewis M.D."/>
            <person name="Llewellyn M.S."/>
            <person name="Marinkelle C.J."/>
            <person name="Tyler K.M."/>
            <person name="Miles M.A."/>
            <person name="Andersson B."/>
        </authorList>
    </citation>
    <scope>NUCLEOTIDE SEQUENCE [LARGE SCALE GENOMIC DNA]</scope>
    <source>
        <strain evidence="4 5">B7</strain>
    </source>
</reference>
<dbReference type="AlphaFoldDB" id="K2N463"/>
<evidence type="ECO:0000256" key="1">
    <source>
        <dbReference type="SAM" id="MobiDB-lite"/>
    </source>
</evidence>
<accession>K2N463</accession>
<comment type="caution">
    <text evidence="4">The sequence shown here is derived from an EMBL/GenBank/DDBJ whole genome shotgun (WGS) entry which is preliminary data.</text>
</comment>
<keyword evidence="2" id="KW-0472">Membrane</keyword>
<feature type="chain" id="PRO_5003865076" evidence="3">
    <location>
        <begin position="20"/>
        <end position="317"/>
    </location>
</feature>
<keyword evidence="2" id="KW-0812">Transmembrane</keyword>
<gene>
    <name evidence="4" type="ORF">MOQ_006756</name>
</gene>
<dbReference type="OrthoDB" id="252853at2759"/>
<dbReference type="EMBL" id="AHKC01013170">
    <property type="protein sequence ID" value="EKF29461.1"/>
    <property type="molecule type" value="Genomic_DNA"/>
</dbReference>
<name>K2N463_TRYCR</name>
<keyword evidence="3" id="KW-0732">Signal</keyword>
<protein>
    <submittedName>
        <fullName evidence="4">Mucin-associated surface protein (MASP), putative</fullName>
    </submittedName>
</protein>
<proteinExistence type="predicted"/>
<evidence type="ECO:0000256" key="3">
    <source>
        <dbReference type="SAM" id="SignalP"/>
    </source>
</evidence>